<evidence type="ECO:0000256" key="1">
    <source>
        <dbReference type="SAM" id="MobiDB-lite"/>
    </source>
</evidence>
<proteinExistence type="predicted"/>
<feature type="compositionally biased region" description="Basic and acidic residues" evidence="1">
    <location>
        <begin position="17"/>
        <end position="36"/>
    </location>
</feature>
<sequence length="604" mass="65975">MAKVGLLSAWESAPDILRTEDLQQHRHVRPHSESTPRPDSGANHHGRRYCQQSEVRMYKDDPSRRRADQVRTHLRGALRTPQHLLNTDGAQDPPYPVTPPPQRLDTVPPQIGYRAPTPLPTLPASNVPPSIQKLDNKPPRLLRTQRRCVHNLDGSLPALSISALASGSILLVSAILFVRSVMVGTPHGIVGRSALVVFFALSVAAFIVSFGLILGVLCRRARATKTAAVRAQVRQEIELGETRSRASEGGLPMYDMRRRNAICERRDEPEVVSGVWPTIYRSPQDAGGIINRPNAPPVRVASRHLSRVPFSRPATPHPKPPLSPLMPPVPSTPPPPIPNRNPARLFTAVKAVHGHTNADALSMTVQPSPESGVSPRTVPVKSTPQIDHNGTVSGRSTQMFNQHMLTAGTRELQAYLDASPTSSLNTLAAYRHSDNGSTSTQAIMSDDRSVYSDDHGPIDDDESYVGEASVLSMRKVGKARECYIPAAKSNMSATKSPKAKKKRRSNLKVFTEIANLEGEKGKPQKHQRVLSPLPSAPMLLSEQRNKSSQLSPVRRRHSLSPKKLSSVVKPKAVGLGIRMGRDKGKENVDPGRAEVETWSALGDV</sequence>
<keyword evidence="4" id="KW-1185">Reference proteome</keyword>
<organism evidence="3 4">
    <name type="scientific">Aureobasidium subglaciale (strain EXF-2481)</name>
    <name type="common">Aureobasidium pullulans var. subglaciale</name>
    <dbReference type="NCBI Taxonomy" id="1043005"/>
    <lineage>
        <taxon>Eukaryota</taxon>
        <taxon>Fungi</taxon>
        <taxon>Dikarya</taxon>
        <taxon>Ascomycota</taxon>
        <taxon>Pezizomycotina</taxon>
        <taxon>Dothideomycetes</taxon>
        <taxon>Dothideomycetidae</taxon>
        <taxon>Dothideales</taxon>
        <taxon>Saccotheciaceae</taxon>
        <taxon>Aureobasidium</taxon>
    </lineage>
</organism>
<feature type="compositionally biased region" description="Pro residues" evidence="1">
    <location>
        <begin position="315"/>
        <end position="330"/>
    </location>
</feature>
<dbReference type="GeneID" id="25363540"/>
<reference evidence="3 4" key="1">
    <citation type="journal article" date="2014" name="BMC Genomics">
        <title>Genome sequencing of four Aureobasidium pullulans varieties: biotechnological potential, stress tolerance, and description of new species.</title>
        <authorList>
            <person name="Gostin Ar C."/>
            <person name="Ohm R.A."/>
            <person name="Kogej T."/>
            <person name="Sonjak S."/>
            <person name="Turk M."/>
            <person name="Zajc J."/>
            <person name="Zalar P."/>
            <person name="Grube M."/>
            <person name="Sun H."/>
            <person name="Han J."/>
            <person name="Sharma A."/>
            <person name="Chiniquy J."/>
            <person name="Ngan C.Y."/>
            <person name="Lipzen A."/>
            <person name="Barry K."/>
            <person name="Grigoriev I.V."/>
            <person name="Gunde-Cimerman N."/>
        </authorList>
    </citation>
    <scope>NUCLEOTIDE SEQUENCE [LARGE SCALE GENOMIC DNA]</scope>
    <source>
        <strain evidence="3 4">EXF-2481</strain>
    </source>
</reference>
<dbReference type="OrthoDB" id="3932471at2759"/>
<dbReference type="HOGENOM" id="CLU_458523_0_0_1"/>
<dbReference type="Proteomes" id="UP000030641">
    <property type="component" value="Unassembled WGS sequence"/>
</dbReference>
<evidence type="ECO:0000256" key="2">
    <source>
        <dbReference type="SAM" id="Phobius"/>
    </source>
</evidence>
<feature type="compositionally biased region" description="Polar residues" evidence="1">
    <location>
        <begin position="380"/>
        <end position="395"/>
    </location>
</feature>
<dbReference type="RefSeq" id="XP_013345793.1">
    <property type="nucleotide sequence ID" value="XM_013490339.1"/>
</dbReference>
<feature type="region of interest" description="Disordered" evidence="1">
    <location>
        <begin position="1"/>
        <end position="53"/>
    </location>
</feature>
<keyword evidence="2" id="KW-0812">Transmembrane</keyword>
<feature type="compositionally biased region" description="Basic and acidic residues" evidence="1">
    <location>
        <begin position="579"/>
        <end position="595"/>
    </location>
</feature>
<evidence type="ECO:0000313" key="4">
    <source>
        <dbReference type="Proteomes" id="UP000030641"/>
    </source>
</evidence>
<accession>A0A074YTD9</accession>
<gene>
    <name evidence="3" type="ORF">AUEXF2481DRAFT_27646</name>
</gene>
<feature type="region of interest" description="Disordered" evidence="1">
    <location>
        <begin position="579"/>
        <end position="604"/>
    </location>
</feature>
<name>A0A074YTD9_AURSE</name>
<dbReference type="InParanoid" id="A0A074YTD9"/>
<dbReference type="AlphaFoldDB" id="A0A074YTD9"/>
<keyword evidence="2" id="KW-1133">Transmembrane helix</keyword>
<feature type="transmembrane region" description="Helical" evidence="2">
    <location>
        <begin position="156"/>
        <end position="182"/>
    </location>
</feature>
<dbReference type="EMBL" id="KL584754">
    <property type="protein sequence ID" value="KEQ97397.1"/>
    <property type="molecule type" value="Genomic_DNA"/>
</dbReference>
<feature type="region of interest" description="Disordered" evidence="1">
    <location>
        <begin position="309"/>
        <end position="330"/>
    </location>
</feature>
<feature type="transmembrane region" description="Helical" evidence="2">
    <location>
        <begin position="194"/>
        <end position="217"/>
    </location>
</feature>
<keyword evidence="2" id="KW-0472">Membrane</keyword>
<evidence type="ECO:0000313" key="3">
    <source>
        <dbReference type="EMBL" id="KEQ97397.1"/>
    </source>
</evidence>
<feature type="region of interest" description="Disordered" evidence="1">
    <location>
        <begin position="362"/>
        <end position="395"/>
    </location>
</feature>
<protein>
    <submittedName>
        <fullName evidence="3">Uncharacterized protein</fullName>
    </submittedName>
</protein>
<feature type="region of interest" description="Disordered" evidence="1">
    <location>
        <begin position="534"/>
        <end position="567"/>
    </location>
</feature>